<comment type="caution">
    <text evidence="3">The sequence shown here is derived from an EMBL/GenBank/DDBJ whole genome shotgun (WGS) entry which is preliminary data.</text>
</comment>
<evidence type="ECO:0000313" key="3">
    <source>
        <dbReference type="EMBL" id="MBD7977120.1"/>
    </source>
</evidence>
<feature type="domain" description="NolW-like" evidence="2">
    <location>
        <begin position="24"/>
        <end position="82"/>
    </location>
</feature>
<dbReference type="Pfam" id="PF03958">
    <property type="entry name" value="Secretin_N"/>
    <property type="match status" value="1"/>
</dbReference>
<reference evidence="3 4" key="1">
    <citation type="submission" date="2020-08" db="EMBL/GenBank/DDBJ databases">
        <title>A Genomic Blueprint of the Chicken Gut Microbiome.</title>
        <authorList>
            <person name="Gilroy R."/>
            <person name="Ravi A."/>
            <person name="Getino M."/>
            <person name="Pursley I."/>
            <person name="Horton D.L."/>
            <person name="Alikhan N.-F."/>
            <person name="Baker D."/>
            <person name="Gharbi K."/>
            <person name="Hall N."/>
            <person name="Watson M."/>
            <person name="Adriaenssens E.M."/>
            <person name="Foster-Nyarko E."/>
            <person name="Jarju S."/>
            <person name="Secka A."/>
            <person name="Antonio M."/>
            <person name="Oren A."/>
            <person name="Chaudhuri R."/>
            <person name="La Ragione R.M."/>
            <person name="Hildebrand F."/>
            <person name="Pallen M.J."/>
        </authorList>
    </citation>
    <scope>NUCLEOTIDE SEQUENCE [LARGE SCALE GENOMIC DNA]</scope>
    <source>
        <strain evidence="3 4">Sa2CUA2</strain>
    </source>
</reference>
<dbReference type="RefSeq" id="WP_251835897.1">
    <property type="nucleotide sequence ID" value="NZ_JACSQG010000003.1"/>
</dbReference>
<proteinExistence type="predicted"/>
<gene>
    <name evidence="3" type="ORF">H9642_07925</name>
</gene>
<accession>A0ABR8TMW7</accession>
<feature type="signal peptide" evidence="1">
    <location>
        <begin position="1"/>
        <end position="22"/>
    </location>
</feature>
<sequence>MNLRTQLCTLTLLLCASLSTQAATELLPLKHRLAEDLLPAAQAVLNGEGSVTAYGNQLIVTSTPEKMRELRELAEQLDAPARRLLISVSSQESGTYNIKGPDHSRAPLRIINHSTTRNGEVQQVHASEGYPALIQTGQSIPITSFSSGPYGELYADTQHRDLARGLYVTARLSGDIVHLALSSQHDSLDQSSREIINSRQADTRVSGPLGEWILIGSSGESYRAQHGGTVVRRSTGSPDDFILRVKVDVIP</sequence>
<keyword evidence="4" id="KW-1185">Reference proteome</keyword>
<protein>
    <submittedName>
        <fullName evidence="3">Secretin</fullName>
    </submittedName>
</protein>
<dbReference type="EMBL" id="JACSQG010000003">
    <property type="protein sequence ID" value="MBD7977120.1"/>
    <property type="molecule type" value="Genomic_DNA"/>
</dbReference>
<organism evidence="3 4">
    <name type="scientific">Serpens gallinarum</name>
    <dbReference type="NCBI Taxonomy" id="2763075"/>
    <lineage>
        <taxon>Bacteria</taxon>
        <taxon>Pseudomonadati</taxon>
        <taxon>Pseudomonadota</taxon>
        <taxon>Gammaproteobacteria</taxon>
        <taxon>Pseudomonadales</taxon>
        <taxon>Pseudomonadaceae</taxon>
        <taxon>Pseudomonas</taxon>
    </lineage>
</organism>
<evidence type="ECO:0000313" key="4">
    <source>
        <dbReference type="Proteomes" id="UP000611945"/>
    </source>
</evidence>
<evidence type="ECO:0000256" key="1">
    <source>
        <dbReference type="SAM" id="SignalP"/>
    </source>
</evidence>
<keyword evidence="1" id="KW-0732">Signal</keyword>
<dbReference type="InterPro" id="IPR005644">
    <property type="entry name" value="NolW-like"/>
</dbReference>
<dbReference type="Proteomes" id="UP000611945">
    <property type="component" value="Unassembled WGS sequence"/>
</dbReference>
<dbReference type="InterPro" id="IPR038591">
    <property type="entry name" value="NolW-like_sf"/>
</dbReference>
<name>A0ABR8TMW7_9PSED</name>
<dbReference type="Gene3D" id="3.30.1370.120">
    <property type="match status" value="1"/>
</dbReference>
<feature type="chain" id="PRO_5046194134" evidence="1">
    <location>
        <begin position="23"/>
        <end position="251"/>
    </location>
</feature>
<evidence type="ECO:0000259" key="2">
    <source>
        <dbReference type="Pfam" id="PF03958"/>
    </source>
</evidence>